<evidence type="ECO:0000256" key="4">
    <source>
        <dbReference type="ARBA" id="ARBA00023242"/>
    </source>
</evidence>
<dbReference type="Pfam" id="PF11894">
    <property type="entry name" value="Nup192"/>
    <property type="match status" value="1"/>
</dbReference>
<organism evidence="5 6">
    <name type="scientific">Chilo suppressalis</name>
    <name type="common">Asiatic rice borer moth</name>
    <dbReference type="NCBI Taxonomy" id="168631"/>
    <lineage>
        <taxon>Eukaryota</taxon>
        <taxon>Metazoa</taxon>
        <taxon>Ecdysozoa</taxon>
        <taxon>Arthropoda</taxon>
        <taxon>Hexapoda</taxon>
        <taxon>Insecta</taxon>
        <taxon>Pterygota</taxon>
        <taxon>Neoptera</taxon>
        <taxon>Endopterygota</taxon>
        <taxon>Lepidoptera</taxon>
        <taxon>Glossata</taxon>
        <taxon>Ditrysia</taxon>
        <taxon>Pyraloidea</taxon>
        <taxon>Crambidae</taxon>
        <taxon>Crambinae</taxon>
        <taxon>Chilo</taxon>
    </lineage>
</organism>
<evidence type="ECO:0000313" key="5">
    <source>
        <dbReference type="EMBL" id="CAH0691039.1"/>
    </source>
</evidence>
<name>A0ABN8EGT5_CHISP</name>
<protein>
    <recommendedName>
        <fullName evidence="7">Nuclear pore complex protein Nup205</fullName>
    </recommendedName>
</protein>
<keyword evidence="3" id="KW-0813">Transport</keyword>
<evidence type="ECO:0008006" key="7">
    <source>
        <dbReference type="Google" id="ProtNLM"/>
    </source>
</evidence>
<gene>
    <name evidence="5" type="ORF">CHILSU_LOCUS9054</name>
</gene>
<dbReference type="EMBL" id="OU963898">
    <property type="protein sequence ID" value="CAH0691039.1"/>
    <property type="molecule type" value="Genomic_DNA"/>
</dbReference>
<dbReference type="PANTHER" id="PTHR31344">
    <property type="entry name" value="NUCLEAR PORE COMPLEX PROTEIN NUP205"/>
    <property type="match status" value="1"/>
</dbReference>
<sequence length="1722" mass="189156">MTHIMDINEGTVTDDLWTPYKELVSVVEGYLAHEGGGAPYAVHTFESVLRRHKQTFLSLLKNPAKNATSRDEIKRGITEGVTLPSVGRTLLSKELVDEAIIISDMYNVNEYLALELLHTAQRQAPRNPGLPRGLIAVMLYYDGRRALVQALKELFMARDGVCWSISAREEIVSYVSRYVQQLVADGVVEGVLDALRQLTLEGELDLLQRNRALPPPAHHARLRDCIDNTRKLLAGVIFAASAQRGLHRGLIRLINEQTTSPSLGPTGALDEVSLALQMALLYALDLSVLHRREDGEELAKMLPLIEDPELIPMLVEKLSPASQGGAEIDPASGTGAGSGARALCQLSLGLALAALKRGPQSLARHHLKMELLEHDELLVDAAIDGKVFEYLDEAILSTDYVWKEEYYQRRIHTLITDFIVLMHSKLMEMRVKADEAARTLQMYMAEGLAPPAGAGASRTRLDALLRCVERLYRRDPLGLRHDYWLACHAPLKHCPAHSREYRSGGRAATLYKFVRLSGELVSATLLPAYLRALASLAVPRHTWALLARRDALSAHHLLTALQRYHTNLRADPQPFSDHQHSSLGASAIITPAARPGKLLVRQEEVEAMIAALKLIASVAKQDEAACANICENLQWDAVNVMFGLVCCHVPIQLKAELLTTLGALGGTTATAGRVWAALEAARLVTANDDKRALTADLNEVECRMEDYPLSRAFVSLLISLVTAGPVPRALGAGTRAPGLEPYLHHVLHRLALPAPHRPHARPAARWQMLSLCFRLFALWLEQYEPSPSDFPPPGREPDVNPPPGFRLLLLVHSKSELLRLLLNSVDDAFDILDRQLLVQGKEFVEESLVSVLQILERSLALERALVAAANEAGRGVLIIGLSKLILANSSETGSGATGGNSSWWGDDRVVRWCRVVRLGGEISARATQLLARALQAPHAATHLVCALAHRHALAADIRHGFVECLEAEEWGPQADVVRQTKEGILLLLHQALPTASPNLAHYLLGYQPLEDVSKSALNEPGAGGSPRTCLHSILDILDQHIAGQSASDREATNLVESCYRLVYWLCARPNTSAPVLRYLRTRDYFLSRHIKATINLETAGAVTLSARSWLLRACACEAGAAAAARHHAALATLLAALTRPPHPHQHAQEWEWCLLRRTLEGLPVSVEAAQEPRWELFHAHQLRTALAACDLPTRMGGKRISVSRVHALLSRELAALNATAPQRNLVAQEIQKVLDYVTEVNRQRNLAATLTHYYDSWRQLTEILFCVAPPDILNLESRKNLLLNILQDLLNKIPPAEVLPQLGNLASGTVLLLLVNLRHCYIMQKRETNLDASEFEASFFGPSSQIMQTKSLTLKFILHKILSWILVSGASTQKMRVNLYGALLNYLNIVNLKTSAADPEEDANSTYVSRLDSSKARPTKEESALKSMVIDVISGFGENLCSIVCSDCIGGGHDVCRMVALACLDSLLEIHPRTDWINTLTNQGYLRSLIDSLMQDDEGLKEALEPNPKSLRVLYVYESKMALLMKLAGNRAGAETLLSQGALSSLANMRVFSCHPDIHAANDHGQDTQFLPPVTDRFRQILVPALALCDALLTALGTGNHSCVLHVTHLLLSHADVLDMVLRAAHPNSPQELLIETEALTSVIARASDASVFGAVSADTALQHSGAALQRLHALMLALLPRFAAPPHAAAPDHADTDHALYYKVTLARSRCDSARVRRLER</sequence>
<evidence type="ECO:0000256" key="2">
    <source>
        <dbReference type="ARBA" id="ARBA00005892"/>
    </source>
</evidence>
<dbReference type="Proteomes" id="UP001153292">
    <property type="component" value="Chromosome 5"/>
</dbReference>
<keyword evidence="4" id="KW-0539">Nucleus</keyword>
<reference evidence="5" key="1">
    <citation type="submission" date="2021-12" db="EMBL/GenBank/DDBJ databases">
        <authorList>
            <person name="King R."/>
        </authorList>
    </citation>
    <scope>NUCLEOTIDE SEQUENCE</scope>
</reference>
<comment type="similarity">
    <text evidence="2">Belongs to the NUP186/NUP192/NUP205 family.</text>
</comment>
<evidence type="ECO:0000313" key="6">
    <source>
        <dbReference type="Proteomes" id="UP001153292"/>
    </source>
</evidence>
<proteinExistence type="inferred from homology"/>
<evidence type="ECO:0000256" key="1">
    <source>
        <dbReference type="ARBA" id="ARBA00004123"/>
    </source>
</evidence>
<dbReference type="InterPro" id="IPR021827">
    <property type="entry name" value="Nup186/Nup192/Nup205"/>
</dbReference>
<dbReference type="PANTHER" id="PTHR31344:SF0">
    <property type="entry name" value="NUCLEAR PORE COMPLEX PROTEIN NUP205"/>
    <property type="match status" value="1"/>
</dbReference>
<comment type="subcellular location">
    <subcellularLocation>
        <location evidence="1">Nucleus</location>
    </subcellularLocation>
</comment>
<accession>A0ABN8EGT5</accession>
<keyword evidence="6" id="KW-1185">Reference proteome</keyword>
<evidence type="ECO:0000256" key="3">
    <source>
        <dbReference type="ARBA" id="ARBA00022448"/>
    </source>
</evidence>